<evidence type="ECO:0000256" key="1">
    <source>
        <dbReference type="ARBA" id="ARBA00022527"/>
    </source>
</evidence>
<feature type="domain" description="Protein kinase" evidence="8">
    <location>
        <begin position="95"/>
        <end position="445"/>
    </location>
</feature>
<dbReference type="GO" id="GO:0005524">
    <property type="term" value="F:ATP binding"/>
    <property type="evidence" value="ECO:0007669"/>
    <property type="project" value="UniProtKB-UniRule"/>
</dbReference>
<keyword evidence="2" id="KW-0808">Transferase</keyword>
<evidence type="ECO:0000256" key="4">
    <source>
        <dbReference type="ARBA" id="ARBA00022777"/>
    </source>
</evidence>
<evidence type="ECO:0000256" key="7">
    <source>
        <dbReference type="SAM" id="MobiDB-lite"/>
    </source>
</evidence>
<reference evidence="9 10" key="1">
    <citation type="journal article" date="2014" name="Genome Biol. Evol.">
        <title>The secreted proteins of Achlya hypogyna and Thraustotheca clavata identify the ancestral oomycete secretome and reveal gene acquisitions by horizontal gene transfer.</title>
        <authorList>
            <person name="Misner I."/>
            <person name="Blouin N."/>
            <person name="Leonard G."/>
            <person name="Richards T.A."/>
            <person name="Lane C.E."/>
        </authorList>
    </citation>
    <scope>NUCLEOTIDE SEQUENCE [LARGE SCALE GENOMIC DNA]</scope>
    <source>
        <strain evidence="9 10">ATCC 48635</strain>
    </source>
</reference>
<dbReference type="PANTHER" id="PTHR24058">
    <property type="entry name" value="DUAL SPECIFICITY PROTEIN KINASE"/>
    <property type="match status" value="1"/>
</dbReference>
<dbReference type="InterPro" id="IPR050494">
    <property type="entry name" value="Ser_Thr_dual-spec_kinase"/>
</dbReference>
<keyword evidence="3 6" id="KW-0547">Nucleotide-binding</keyword>
<dbReference type="GO" id="GO:0004713">
    <property type="term" value="F:protein tyrosine kinase activity"/>
    <property type="evidence" value="ECO:0007669"/>
    <property type="project" value="TreeGrafter"/>
</dbReference>
<keyword evidence="1" id="KW-0723">Serine/threonine-protein kinase</keyword>
<feature type="compositionally biased region" description="Basic residues" evidence="7">
    <location>
        <begin position="586"/>
        <end position="599"/>
    </location>
</feature>
<dbReference type="InterPro" id="IPR000719">
    <property type="entry name" value="Prot_kinase_dom"/>
</dbReference>
<sequence length="612" mass="69703">MRAEIAEDNEAAPRDDETAPPVRLTPLNRLTTHLAETYAKCGLAYESPPRVERRVLTKNSRVTGNNGWDNAENNIVLRVRDLLGVRSRTGRPRTFVVLDLLGQGTFGQVFRCQDVDTKELVAIKIIRNHPSYYKQALVEIHVSMMLCGASSTDGSEHIVQLRDHFMFQNHLCLVFELLSINLYELTTQNSFRGLPLTVVRGFLIQILKSLVVLGESNVIHCDLKPENILLCGGESVFTITDVDLSKRSVPMIKLVDFGSACYEDETVYSYIQSRFYRSPEVLLGLPYNGAIDMWSLGCIRHVWHAHLILRILCSAEMFLGLPLFPGVSDYDQLRLIVETIDAPPPHMLDAGRNVRRFYHANHVLKTPDEYAAETRTTPTVSKRYFKHSVLGDIVRAYPIPRSASTDEREREIAARHVFCHFLRGLLVVDPAQRWTPEQALAHPFVTGDAFDPAFEPPPLRRSPCHRHRVPMLPMPSPQWACYSAPRSIPAPILDPYYSYAPMYAQSCPMPICHPLYMPPEPLLYTPMHEAYAMYPYEMAPAPWEYPPPLLPPENVHRRKGPLPPFFDDDVRPRRHGHVHPPVIHTGQHRKGPRRRKHAKTPLEAEFQAPLDL</sequence>
<dbReference type="Gene3D" id="3.30.200.20">
    <property type="entry name" value="Phosphorylase Kinase, domain 1"/>
    <property type="match status" value="1"/>
</dbReference>
<comment type="caution">
    <text evidence="9">The sequence shown here is derived from an EMBL/GenBank/DDBJ whole genome shotgun (WGS) entry which is preliminary data.</text>
</comment>
<dbReference type="GO" id="GO:0005737">
    <property type="term" value="C:cytoplasm"/>
    <property type="evidence" value="ECO:0007669"/>
    <property type="project" value="TreeGrafter"/>
</dbReference>
<dbReference type="PROSITE" id="PS50011">
    <property type="entry name" value="PROTEIN_KINASE_DOM"/>
    <property type="match status" value="1"/>
</dbReference>
<dbReference type="PANTHER" id="PTHR24058:SF17">
    <property type="entry name" value="HOMEODOMAIN INTERACTING PROTEIN KINASE, ISOFORM D"/>
    <property type="match status" value="1"/>
</dbReference>
<feature type="region of interest" description="Disordered" evidence="7">
    <location>
        <begin position="1"/>
        <end position="22"/>
    </location>
</feature>
<dbReference type="PROSITE" id="PS00107">
    <property type="entry name" value="PROTEIN_KINASE_ATP"/>
    <property type="match status" value="1"/>
</dbReference>
<dbReference type="SMART" id="SM00220">
    <property type="entry name" value="S_TKc"/>
    <property type="match status" value="1"/>
</dbReference>
<dbReference type="InterPro" id="IPR017441">
    <property type="entry name" value="Protein_kinase_ATP_BS"/>
</dbReference>
<evidence type="ECO:0000313" key="9">
    <source>
        <dbReference type="EMBL" id="OQR83037.1"/>
    </source>
</evidence>
<keyword evidence="10" id="KW-1185">Reference proteome</keyword>
<gene>
    <name evidence="9" type="ORF">ACHHYP_15186</name>
</gene>
<dbReference type="Pfam" id="PF00069">
    <property type="entry name" value="Pkinase"/>
    <property type="match status" value="1"/>
</dbReference>
<dbReference type="InterPro" id="IPR008271">
    <property type="entry name" value="Ser/Thr_kinase_AS"/>
</dbReference>
<name>A0A1V9YBF3_ACHHY</name>
<dbReference type="EMBL" id="JNBR01002404">
    <property type="protein sequence ID" value="OQR83037.1"/>
    <property type="molecule type" value="Genomic_DNA"/>
</dbReference>
<dbReference type="STRING" id="1202772.A0A1V9YBF3"/>
<dbReference type="Gene3D" id="1.10.510.10">
    <property type="entry name" value="Transferase(Phosphotransferase) domain 1"/>
    <property type="match status" value="1"/>
</dbReference>
<dbReference type="OrthoDB" id="9332038at2759"/>
<evidence type="ECO:0000313" key="10">
    <source>
        <dbReference type="Proteomes" id="UP000243579"/>
    </source>
</evidence>
<evidence type="ECO:0000256" key="3">
    <source>
        <dbReference type="ARBA" id="ARBA00022741"/>
    </source>
</evidence>
<keyword evidence="4 9" id="KW-0418">Kinase</keyword>
<feature type="binding site" evidence="6">
    <location>
        <position position="124"/>
    </location>
    <ligand>
        <name>ATP</name>
        <dbReference type="ChEBI" id="CHEBI:30616"/>
    </ligand>
</feature>
<organism evidence="9 10">
    <name type="scientific">Achlya hypogyna</name>
    <name type="common">Oomycete</name>
    <name type="synonym">Protoachlya hypogyna</name>
    <dbReference type="NCBI Taxonomy" id="1202772"/>
    <lineage>
        <taxon>Eukaryota</taxon>
        <taxon>Sar</taxon>
        <taxon>Stramenopiles</taxon>
        <taxon>Oomycota</taxon>
        <taxon>Saprolegniomycetes</taxon>
        <taxon>Saprolegniales</taxon>
        <taxon>Achlyaceae</taxon>
        <taxon>Achlya</taxon>
    </lineage>
</organism>
<evidence type="ECO:0000256" key="5">
    <source>
        <dbReference type="ARBA" id="ARBA00022840"/>
    </source>
</evidence>
<evidence type="ECO:0000256" key="2">
    <source>
        <dbReference type="ARBA" id="ARBA00022679"/>
    </source>
</evidence>
<dbReference type="InterPro" id="IPR011009">
    <property type="entry name" value="Kinase-like_dom_sf"/>
</dbReference>
<dbReference type="Proteomes" id="UP000243579">
    <property type="component" value="Unassembled WGS sequence"/>
</dbReference>
<keyword evidence="5 6" id="KW-0067">ATP-binding</keyword>
<feature type="region of interest" description="Disordered" evidence="7">
    <location>
        <begin position="564"/>
        <end position="612"/>
    </location>
</feature>
<proteinExistence type="predicted"/>
<dbReference type="PROSITE" id="PS00108">
    <property type="entry name" value="PROTEIN_KINASE_ST"/>
    <property type="match status" value="1"/>
</dbReference>
<accession>A0A1V9YBF3</accession>
<protein>
    <submittedName>
        <fullName evidence="9">Serine/threonine-protein kinase minibrain</fullName>
    </submittedName>
</protein>
<dbReference type="GO" id="GO:0004674">
    <property type="term" value="F:protein serine/threonine kinase activity"/>
    <property type="evidence" value="ECO:0007669"/>
    <property type="project" value="UniProtKB-KW"/>
</dbReference>
<evidence type="ECO:0000256" key="6">
    <source>
        <dbReference type="PROSITE-ProRule" id="PRU10141"/>
    </source>
</evidence>
<dbReference type="SUPFAM" id="SSF56112">
    <property type="entry name" value="Protein kinase-like (PK-like)"/>
    <property type="match status" value="1"/>
</dbReference>
<feature type="compositionally biased region" description="Basic and acidic residues" evidence="7">
    <location>
        <begin position="1"/>
        <end position="17"/>
    </location>
</feature>
<evidence type="ECO:0000259" key="8">
    <source>
        <dbReference type="PROSITE" id="PS50011"/>
    </source>
</evidence>
<dbReference type="AlphaFoldDB" id="A0A1V9YBF3"/>